<feature type="non-terminal residue" evidence="1">
    <location>
        <position position="1"/>
    </location>
</feature>
<reference evidence="1 2" key="1">
    <citation type="submission" date="2016-06" db="EMBL/GenBank/DDBJ databases">
        <title>The Draft Genome Sequence and Annotation of the Desert Woodrat Neotoma lepida.</title>
        <authorList>
            <person name="Campbell M."/>
            <person name="Oakeson K.F."/>
            <person name="Yandell M."/>
            <person name="Halpert J.R."/>
            <person name="Dearing D."/>
        </authorList>
    </citation>
    <scope>NUCLEOTIDE SEQUENCE [LARGE SCALE GENOMIC DNA]</scope>
    <source>
        <strain evidence="1">417</strain>
        <tissue evidence="1">Liver</tissue>
    </source>
</reference>
<comment type="caution">
    <text evidence="1">The sequence shown here is derived from an EMBL/GenBank/DDBJ whole genome shotgun (WGS) entry which is preliminary data.</text>
</comment>
<dbReference type="InterPro" id="IPR038765">
    <property type="entry name" value="Papain-like_cys_pep_sf"/>
</dbReference>
<gene>
    <name evidence="1" type="ORF">A6R68_21952</name>
</gene>
<protein>
    <recommendedName>
        <fullName evidence="3">USP domain-containing protein</fullName>
    </recommendedName>
</protein>
<evidence type="ECO:0000313" key="1">
    <source>
        <dbReference type="EMBL" id="OBS79847.1"/>
    </source>
</evidence>
<feature type="non-terminal residue" evidence="1">
    <location>
        <position position="68"/>
    </location>
</feature>
<accession>A0A1A6HQ48</accession>
<dbReference type="AlphaFoldDB" id="A0A1A6HQ48"/>
<dbReference type="Proteomes" id="UP000092124">
    <property type="component" value="Unassembled WGS sequence"/>
</dbReference>
<proteinExistence type="predicted"/>
<sequence length="68" mass="7882">EDFLDLTVAVKNVAGLEDALWNMYVEEEVFDCDNLYHCGTCDRLVKAAKSELDETEYMYDLFSVIIHK</sequence>
<organism evidence="1 2">
    <name type="scientific">Neotoma lepida</name>
    <name type="common">Desert woodrat</name>
    <dbReference type="NCBI Taxonomy" id="56216"/>
    <lineage>
        <taxon>Eukaryota</taxon>
        <taxon>Metazoa</taxon>
        <taxon>Chordata</taxon>
        <taxon>Craniata</taxon>
        <taxon>Vertebrata</taxon>
        <taxon>Euteleostomi</taxon>
        <taxon>Mammalia</taxon>
        <taxon>Eutheria</taxon>
        <taxon>Euarchontoglires</taxon>
        <taxon>Glires</taxon>
        <taxon>Rodentia</taxon>
        <taxon>Myomorpha</taxon>
        <taxon>Muroidea</taxon>
        <taxon>Cricetidae</taxon>
        <taxon>Neotominae</taxon>
        <taxon>Neotoma</taxon>
    </lineage>
</organism>
<keyword evidence="2" id="KW-1185">Reference proteome</keyword>
<dbReference type="STRING" id="56216.A0A1A6HQ48"/>
<dbReference type="SUPFAM" id="SSF54001">
    <property type="entry name" value="Cysteine proteinases"/>
    <property type="match status" value="1"/>
</dbReference>
<name>A0A1A6HQ48_NEOLE</name>
<dbReference type="OrthoDB" id="289038at2759"/>
<evidence type="ECO:0000313" key="2">
    <source>
        <dbReference type="Proteomes" id="UP000092124"/>
    </source>
</evidence>
<dbReference type="EMBL" id="LZPO01017799">
    <property type="protein sequence ID" value="OBS79847.1"/>
    <property type="molecule type" value="Genomic_DNA"/>
</dbReference>
<dbReference type="Gene3D" id="3.90.70.10">
    <property type="entry name" value="Cysteine proteinases"/>
    <property type="match status" value="1"/>
</dbReference>
<evidence type="ECO:0008006" key="3">
    <source>
        <dbReference type="Google" id="ProtNLM"/>
    </source>
</evidence>